<proteinExistence type="predicted"/>
<dbReference type="EMBL" id="CM047747">
    <property type="protein sequence ID" value="KAJ0018272.1"/>
    <property type="molecule type" value="Genomic_DNA"/>
</dbReference>
<reference evidence="2" key="1">
    <citation type="journal article" date="2023" name="G3 (Bethesda)">
        <title>Genome assembly and association tests identify interacting loci associated with vigor, precocity, and sex in interspecific pistachio rootstocks.</title>
        <authorList>
            <person name="Palmer W."/>
            <person name="Jacygrad E."/>
            <person name="Sagayaradj S."/>
            <person name="Cavanaugh K."/>
            <person name="Han R."/>
            <person name="Bertier L."/>
            <person name="Beede B."/>
            <person name="Kafkas S."/>
            <person name="Golino D."/>
            <person name="Preece J."/>
            <person name="Michelmore R."/>
        </authorList>
    </citation>
    <scope>NUCLEOTIDE SEQUENCE [LARGE SCALE GENOMIC DNA]</scope>
</reference>
<evidence type="ECO:0000313" key="1">
    <source>
        <dbReference type="EMBL" id="KAJ0018272.1"/>
    </source>
</evidence>
<gene>
    <name evidence="1" type="ORF">Pint_10162</name>
</gene>
<accession>A0ACC0XJ55</accession>
<protein>
    <submittedName>
        <fullName evidence="1">Uncharacterized protein</fullName>
    </submittedName>
</protein>
<keyword evidence="2" id="KW-1185">Reference proteome</keyword>
<organism evidence="1 2">
    <name type="scientific">Pistacia integerrima</name>
    <dbReference type="NCBI Taxonomy" id="434235"/>
    <lineage>
        <taxon>Eukaryota</taxon>
        <taxon>Viridiplantae</taxon>
        <taxon>Streptophyta</taxon>
        <taxon>Embryophyta</taxon>
        <taxon>Tracheophyta</taxon>
        <taxon>Spermatophyta</taxon>
        <taxon>Magnoliopsida</taxon>
        <taxon>eudicotyledons</taxon>
        <taxon>Gunneridae</taxon>
        <taxon>Pentapetalae</taxon>
        <taxon>rosids</taxon>
        <taxon>malvids</taxon>
        <taxon>Sapindales</taxon>
        <taxon>Anacardiaceae</taxon>
        <taxon>Pistacia</taxon>
    </lineage>
</organism>
<sequence>MCREFEPCGQTLQQEAEVTC</sequence>
<comment type="caution">
    <text evidence="1">The sequence shown here is derived from an EMBL/GenBank/DDBJ whole genome shotgun (WGS) entry which is preliminary data.</text>
</comment>
<dbReference type="Proteomes" id="UP001163603">
    <property type="component" value="Chromosome 12"/>
</dbReference>
<evidence type="ECO:0000313" key="2">
    <source>
        <dbReference type="Proteomes" id="UP001163603"/>
    </source>
</evidence>
<name>A0ACC0XJ55_9ROSI</name>